<accession>A0A1T5PAH6</accession>
<keyword evidence="3" id="KW-0731">Sigma factor</keyword>
<reference evidence="7 8" key="1">
    <citation type="submission" date="2017-02" db="EMBL/GenBank/DDBJ databases">
        <authorList>
            <person name="Peterson S.W."/>
        </authorList>
    </citation>
    <scope>NUCLEOTIDE SEQUENCE [LARGE SCALE GENOMIC DNA]</scope>
    <source>
        <strain evidence="7 8">DSM 18108</strain>
    </source>
</reference>
<dbReference type="PANTHER" id="PTHR43133">
    <property type="entry name" value="RNA POLYMERASE ECF-TYPE SIGMA FACTO"/>
    <property type="match status" value="1"/>
</dbReference>
<dbReference type="InterPro" id="IPR013325">
    <property type="entry name" value="RNA_pol_sigma_r2"/>
</dbReference>
<evidence type="ECO:0000256" key="1">
    <source>
        <dbReference type="ARBA" id="ARBA00010641"/>
    </source>
</evidence>
<gene>
    <name evidence="7" type="ORF">SAMN05660461_5637</name>
</gene>
<evidence type="ECO:0000256" key="4">
    <source>
        <dbReference type="ARBA" id="ARBA00023163"/>
    </source>
</evidence>
<dbReference type="InterPro" id="IPR014284">
    <property type="entry name" value="RNA_pol_sigma-70_dom"/>
</dbReference>
<dbReference type="AlphaFoldDB" id="A0A1T5PAH6"/>
<dbReference type="SUPFAM" id="SSF88659">
    <property type="entry name" value="Sigma3 and sigma4 domains of RNA polymerase sigma factors"/>
    <property type="match status" value="1"/>
</dbReference>
<feature type="domain" description="RNA polymerase sigma-70 region 2" evidence="5">
    <location>
        <begin position="31"/>
        <end position="94"/>
    </location>
</feature>
<evidence type="ECO:0000256" key="2">
    <source>
        <dbReference type="ARBA" id="ARBA00023015"/>
    </source>
</evidence>
<dbReference type="EMBL" id="FUZZ01000005">
    <property type="protein sequence ID" value="SKD09745.1"/>
    <property type="molecule type" value="Genomic_DNA"/>
</dbReference>
<evidence type="ECO:0000313" key="7">
    <source>
        <dbReference type="EMBL" id="SKD09745.1"/>
    </source>
</evidence>
<dbReference type="Proteomes" id="UP000190166">
    <property type="component" value="Unassembled WGS sequence"/>
</dbReference>
<dbReference type="NCBIfam" id="TIGR02937">
    <property type="entry name" value="sigma70-ECF"/>
    <property type="match status" value="1"/>
</dbReference>
<sequence>MLPGTFSYDEEKLVIEISEGDEEAFTRLFYHYGAIIHPIVLKIVKDEAAAEDVVAEVFLKLWINRKGLTAVTNLSGYIYRMATNFSINHLKRNKTEAHVLQDMYLDVPSHEATAEEQFTVQELRKSIHKAVDGLPEQRRRIYELSREKGLSRKEIADLLQISENTVKNQLRIALRHIQESILKDQGTLIAGIFFMEIIMH</sequence>
<protein>
    <submittedName>
        <fullName evidence="7">RNA polymerase sigma-70 factor, ECF subfamily</fullName>
    </submittedName>
</protein>
<comment type="similarity">
    <text evidence="1">Belongs to the sigma-70 factor family. ECF subfamily.</text>
</comment>
<dbReference type="InterPro" id="IPR014327">
    <property type="entry name" value="RNA_pol_sigma70_bacteroid"/>
</dbReference>
<dbReference type="GO" id="GO:0016987">
    <property type="term" value="F:sigma factor activity"/>
    <property type="evidence" value="ECO:0007669"/>
    <property type="project" value="UniProtKB-KW"/>
</dbReference>
<dbReference type="STRING" id="393003.SAMN05660461_5637"/>
<dbReference type="NCBIfam" id="TIGR02985">
    <property type="entry name" value="Sig70_bacteroi1"/>
    <property type="match status" value="1"/>
</dbReference>
<keyword evidence="4" id="KW-0804">Transcription</keyword>
<evidence type="ECO:0000259" key="5">
    <source>
        <dbReference type="Pfam" id="PF04542"/>
    </source>
</evidence>
<dbReference type="GO" id="GO:0003677">
    <property type="term" value="F:DNA binding"/>
    <property type="evidence" value="ECO:0007669"/>
    <property type="project" value="InterPro"/>
</dbReference>
<dbReference type="InterPro" id="IPR007627">
    <property type="entry name" value="RNA_pol_sigma70_r2"/>
</dbReference>
<evidence type="ECO:0000313" key="8">
    <source>
        <dbReference type="Proteomes" id="UP000190166"/>
    </source>
</evidence>
<dbReference type="InterPro" id="IPR036388">
    <property type="entry name" value="WH-like_DNA-bd_sf"/>
</dbReference>
<dbReference type="InterPro" id="IPR013249">
    <property type="entry name" value="RNA_pol_sigma70_r4_t2"/>
</dbReference>
<dbReference type="Pfam" id="PF08281">
    <property type="entry name" value="Sigma70_r4_2"/>
    <property type="match status" value="1"/>
</dbReference>
<proteinExistence type="inferred from homology"/>
<name>A0A1T5PAH6_9BACT</name>
<dbReference type="Gene3D" id="1.10.1740.10">
    <property type="match status" value="1"/>
</dbReference>
<feature type="domain" description="RNA polymerase sigma factor 70 region 4 type 2" evidence="6">
    <location>
        <begin position="125"/>
        <end position="177"/>
    </location>
</feature>
<dbReference type="RefSeq" id="WP_159454456.1">
    <property type="nucleotide sequence ID" value="NZ_FUZZ01000005.1"/>
</dbReference>
<keyword evidence="8" id="KW-1185">Reference proteome</keyword>
<dbReference type="Gene3D" id="1.10.10.10">
    <property type="entry name" value="Winged helix-like DNA-binding domain superfamily/Winged helix DNA-binding domain"/>
    <property type="match status" value="1"/>
</dbReference>
<dbReference type="PANTHER" id="PTHR43133:SF46">
    <property type="entry name" value="RNA POLYMERASE SIGMA-70 FACTOR ECF SUBFAMILY"/>
    <property type="match status" value="1"/>
</dbReference>
<organism evidence="7 8">
    <name type="scientific">Chitinophaga ginsengisegetis</name>
    <dbReference type="NCBI Taxonomy" id="393003"/>
    <lineage>
        <taxon>Bacteria</taxon>
        <taxon>Pseudomonadati</taxon>
        <taxon>Bacteroidota</taxon>
        <taxon>Chitinophagia</taxon>
        <taxon>Chitinophagales</taxon>
        <taxon>Chitinophagaceae</taxon>
        <taxon>Chitinophaga</taxon>
    </lineage>
</organism>
<dbReference type="GO" id="GO:0006352">
    <property type="term" value="P:DNA-templated transcription initiation"/>
    <property type="evidence" value="ECO:0007669"/>
    <property type="project" value="InterPro"/>
</dbReference>
<dbReference type="InterPro" id="IPR013324">
    <property type="entry name" value="RNA_pol_sigma_r3/r4-like"/>
</dbReference>
<keyword evidence="2" id="KW-0805">Transcription regulation</keyword>
<evidence type="ECO:0000259" key="6">
    <source>
        <dbReference type="Pfam" id="PF08281"/>
    </source>
</evidence>
<dbReference type="InterPro" id="IPR039425">
    <property type="entry name" value="RNA_pol_sigma-70-like"/>
</dbReference>
<dbReference type="SUPFAM" id="SSF88946">
    <property type="entry name" value="Sigma2 domain of RNA polymerase sigma factors"/>
    <property type="match status" value="1"/>
</dbReference>
<evidence type="ECO:0000256" key="3">
    <source>
        <dbReference type="ARBA" id="ARBA00023082"/>
    </source>
</evidence>
<dbReference type="Pfam" id="PF04542">
    <property type="entry name" value="Sigma70_r2"/>
    <property type="match status" value="1"/>
</dbReference>